<dbReference type="AlphaFoldDB" id="A0A8B8FU68"/>
<gene>
    <name evidence="3" type="primary">LOC112686452</name>
</gene>
<dbReference type="SUPFAM" id="SSF56219">
    <property type="entry name" value="DNase I-like"/>
    <property type="match status" value="1"/>
</dbReference>
<dbReference type="OrthoDB" id="6619372at2759"/>
<dbReference type="Pfam" id="PF03372">
    <property type="entry name" value="Exo_endo_phos"/>
    <property type="match status" value="1"/>
</dbReference>
<dbReference type="Gene3D" id="3.60.10.10">
    <property type="entry name" value="Endonuclease/exonuclease/phosphatase"/>
    <property type="match status" value="1"/>
</dbReference>
<dbReference type="Proteomes" id="UP000694846">
    <property type="component" value="Unplaced"/>
</dbReference>
<reference evidence="3" key="1">
    <citation type="submission" date="2025-08" db="UniProtKB">
        <authorList>
            <consortium name="RefSeq"/>
        </authorList>
    </citation>
    <scope>IDENTIFICATION</scope>
    <source>
        <tissue evidence="3">Whole body</tissue>
    </source>
</reference>
<evidence type="ECO:0000313" key="3">
    <source>
        <dbReference type="RefSeq" id="XP_025414509.1"/>
    </source>
</evidence>
<protein>
    <submittedName>
        <fullName evidence="3">Craniofacial development protein 2-like</fullName>
    </submittedName>
</protein>
<dbReference type="InterPro" id="IPR005135">
    <property type="entry name" value="Endo/exonuclease/phosphatase"/>
</dbReference>
<name>A0A8B8FU68_9HEMI</name>
<dbReference type="GO" id="GO:0003824">
    <property type="term" value="F:catalytic activity"/>
    <property type="evidence" value="ECO:0007669"/>
    <property type="project" value="InterPro"/>
</dbReference>
<evidence type="ECO:0000313" key="2">
    <source>
        <dbReference type="Proteomes" id="UP000694846"/>
    </source>
</evidence>
<proteinExistence type="predicted"/>
<organism evidence="2 3">
    <name type="scientific">Sipha flava</name>
    <name type="common">yellow sugarcane aphid</name>
    <dbReference type="NCBI Taxonomy" id="143950"/>
    <lineage>
        <taxon>Eukaryota</taxon>
        <taxon>Metazoa</taxon>
        <taxon>Ecdysozoa</taxon>
        <taxon>Arthropoda</taxon>
        <taxon>Hexapoda</taxon>
        <taxon>Insecta</taxon>
        <taxon>Pterygota</taxon>
        <taxon>Neoptera</taxon>
        <taxon>Paraneoptera</taxon>
        <taxon>Hemiptera</taxon>
        <taxon>Sternorrhyncha</taxon>
        <taxon>Aphidomorpha</taxon>
        <taxon>Aphidoidea</taxon>
        <taxon>Aphididae</taxon>
        <taxon>Sipha</taxon>
    </lineage>
</organism>
<sequence>MGDNDDFWSDDFRIIHNGGKQGKNEVSLLSNKNYGTRVENSYHVNNRILIVRIKTAPVNSTIIQVYFLTSNSDEEEIEQMYNILEELIERIHHKDNLIIMGDFIAMVENLNDSDAVGKYGLGTRDDRGVNFCKQNSFVTTNTIFEVPLRRCYTWTAPGDTARYQLDYILVKSRSKNQVKKS</sequence>
<evidence type="ECO:0000259" key="1">
    <source>
        <dbReference type="Pfam" id="PF03372"/>
    </source>
</evidence>
<dbReference type="RefSeq" id="XP_025414509.1">
    <property type="nucleotide sequence ID" value="XM_025558724.1"/>
</dbReference>
<dbReference type="GeneID" id="112686452"/>
<accession>A0A8B8FU68</accession>
<dbReference type="InterPro" id="IPR036691">
    <property type="entry name" value="Endo/exonu/phosph_ase_sf"/>
</dbReference>
<keyword evidence="2" id="KW-1185">Reference proteome</keyword>
<feature type="domain" description="Endonuclease/exonuclease/phosphatase" evidence="1">
    <location>
        <begin position="16"/>
        <end position="172"/>
    </location>
</feature>